<dbReference type="Pfam" id="PF00005">
    <property type="entry name" value="ABC_tran"/>
    <property type="match status" value="1"/>
</dbReference>
<dbReference type="PROSITE" id="PS00211">
    <property type="entry name" value="ABC_TRANSPORTER_1"/>
    <property type="match status" value="1"/>
</dbReference>
<name>A0AA51BT43_9ACAR</name>
<evidence type="ECO:0000313" key="5">
    <source>
        <dbReference type="EMBL" id="WMI51948.1"/>
    </source>
</evidence>
<dbReference type="PROSITE" id="PS50893">
    <property type="entry name" value="ABC_TRANSPORTER_2"/>
    <property type="match status" value="1"/>
</dbReference>
<organism evidence="5">
    <name type="scientific">Dermanyssus gallinae</name>
    <dbReference type="NCBI Taxonomy" id="34641"/>
    <lineage>
        <taxon>Eukaryota</taxon>
        <taxon>Metazoa</taxon>
        <taxon>Ecdysozoa</taxon>
        <taxon>Arthropoda</taxon>
        <taxon>Chelicerata</taxon>
        <taxon>Arachnida</taxon>
        <taxon>Acari</taxon>
        <taxon>Parasitiformes</taxon>
        <taxon>Mesostigmata</taxon>
        <taxon>Gamasina</taxon>
        <taxon>Dermanyssoidea</taxon>
        <taxon>Dermanyssidae</taxon>
        <taxon>Dermanyssus</taxon>
    </lineage>
</organism>
<dbReference type="Gene3D" id="3.40.50.300">
    <property type="entry name" value="P-loop containing nucleotide triphosphate hydrolases"/>
    <property type="match status" value="1"/>
</dbReference>
<dbReference type="GO" id="GO:0005524">
    <property type="term" value="F:ATP binding"/>
    <property type="evidence" value="ECO:0007669"/>
    <property type="project" value="UniProtKB-KW"/>
</dbReference>
<dbReference type="GO" id="GO:0140359">
    <property type="term" value="F:ABC-type transporter activity"/>
    <property type="evidence" value="ECO:0007669"/>
    <property type="project" value="InterPro"/>
</dbReference>
<keyword evidence="2" id="KW-0067">ATP-binding</keyword>
<dbReference type="SMART" id="SM00382">
    <property type="entry name" value="AAA"/>
    <property type="match status" value="1"/>
</dbReference>
<evidence type="ECO:0000256" key="2">
    <source>
        <dbReference type="ARBA" id="ARBA00022840"/>
    </source>
</evidence>
<evidence type="ECO:0000256" key="1">
    <source>
        <dbReference type="ARBA" id="ARBA00022741"/>
    </source>
</evidence>
<feature type="domain" description="ABC transporter" evidence="4">
    <location>
        <begin position="34"/>
        <end position="265"/>
    </location>
</feature>
<dbReference type="PANTHER" id="PTHR19229">
    <property type="entry name" value="ATP-BINDING CASSETTE TRANSPORTER SUBFAMILY A ABCA"/>
    <property type="match status" value="1"/>
</dbReference>
<dbReference type="SUPFAM" id="SSF52540">
    <property type="entry name" value="P-loop containing nucleoside triphosphate hydrolases"/>
    <property type="match status" value="1"/>
</dbReference>
<dbReference type="InterPro" id="IPR017871">
    <property type="entry name" value="ABC_transporter-like_CS"/>
</dbReference>
<dbReference type="FunFam" id="3.40.50.300:FF:002470">
    <property type="entry name" value="ABC transporter, putative"/>
    <property type="match status" value="1"/>
</dbReference>
<dbReference type="InterPro" id="IPR003439">
    <property type="entry name" value="ABC_transporter-like_ATP-bd"/>
</dbReference>
<dbReference type="GO" id="GO:0016020">
    <property type="term" value="C:membrane"/>
    <property type="evidence" value="ECO:0007669"/>
    <property type="project" value="InterPro"/>
</dbReference>
<accession>A0AA51BT43</accession>
<dbReference type="InterPro" id="IPR003593">
    <property type="entry name" value="AAA+_ATPase"/>
</dbReference>
<feature type="region of interest" description="Disordered" evidence="3">
    <location>
        <begin position="624"/>
        <end position="643"/>
    </location>
</feature>
<protein>
    <submittedName>
        <fullName evidence="5">ABCA5</fullName>
    </submittedName>
</protein>
<dbReference type="GO" id="GO:0016887">
    <property type="term" value="F:ATP hydrolysis activity"/>
    <property type="evidence" value="ECO:0007669"/>
    <property type="project" value="InterPro"/>
</dbReference>
<dbReference type="GO" id="GO:0005319">
    <property type="term" value="F:lipid transporter activity"/>
    <property type="evidence" value="ECO:0007669"/>
    <property type="project" value="TreeGrafter"/>
</dbReference>
<dbReference type="EMBL" id="OR133640">
    <property type="protein sequence ID" value="WMI51948.1"/>
    <property type="molecule type" value="mRNA"/>
</dbReference>
<evidence type="ECO:0000259" key="4">
    <source>
        <dbReference type="PROSITE" id="PS50893"/>
    </source>
</evidence>
<dbReference type="CDD" id="cd03263">
    <property type="entry name" value="ABC_subfamily_A"/>
    <property type="match status" value="1"/>
</dbReference>
<sequence>MENSMNKARDADVIAEKQRVDLIVAEHRTDEFALVVHKLAKRYGSVRAVRGLSFLVNFNECFGLLGVNGAGKTTTFGMLTGDISPSSGNAYIMAVDLKSGRSKFRTLVGYCPQEDALANKLTAKEMLALFCALRGIRRDETDEYVDRMVTVADLTGHENKLTSNCSGGNKRKICIAIAMVGNPPLLYLDEPTAGVDPSARRKIWAMLSEAQRELGTSIVFTSHTMGECEALCHRLAIMVAGTFRCIGSSHHLKEKFGQMFTVYVKLATDSIALERDITAAMKGLYPAGCGLRESHQRLLKYSVVKTGLPWSQAFERIQKLQDRFHEEIEDVQIRPPFEEVIHSVTNGLLLLRRFVRQLHVHGEALTEFRLEVLRRSQTAQATGYHDAYTDRRALVTLHAGQGAPDLTTRAGVDSSRRLVQVEQRGIGNHRHCNRQLSFVSATVCVRHFVGVLLEIGHRDDLVDERRRLLAGNASQRAQQLERFPARHGVDERVLLRTVADELLELGQVLAQAHALDVGVTGGHQLVAGEHPKRRALAGAVHSEQAKAFLLEQRKRDALNGLERTVRLAEVVRQQSIVTRRLLGNSCVDLQALSDHVRILHVASRAIDDVVEHELDALEVGLHEDQKHESTQANAQHGYHLEKHPLSRIERERRAVLETSRRILTRAG</sequence>
<dbReference type="InterPro" id="IPR026082">
    <property type="entry name" value="ABCA"/>
</dbReference>
<keyword evidence="1" id="KW-0547">Nucleotide-binding</keyword>
<proteinExistence type="evidence at transcript level"/>
<dbReference type="PANTHER" id="PTHR19229:SF250">
    <property type="entry name" value="ABC TRANSPORTER DOMAIN-CONTAINING PROTEIN-RELATED"/>
    <property type="match status" value="1"/>
</dbReference>
<dbReference type="AlphaFoldDB" id="A0AA51BT43"/>
<dbReference type="InterPro" id="IPR027417">
    <property type="entry name" value="P-loop_NTPase"/>
</dbReference>
<evidence type="ECO:0000256" key="3">
    <source>
        <dbReference type="SAM" id="MobiDB-lite"/>
    </source>
</evidence>
<reference evidence="5" key="1">
    <citation type="submission" date="2023-06" db="EMBL/GenBank/DDBJ databases">
        <title>ATP-binding cassette transporter gene.</title>
        <authorList>
            <person name="Wang P."/>
        </authorList>
    </citation>
    <scope>NUCLEOTIDE SEQUENCE</scope>
</reference>